<dbReference type="OrthoDB" id="5952526at2759"/>
<sequence length="149" mass="17010">MISLSNHLQKLLLSGLVSNCKEAIALRCKVIAKYVVQSLNDYGWAVVDNFLDENNSRSIFREIDALHKKKIFEPGQLMKIKDNSNSRKIRSDNKSNSGASFQIYWFDSSDKHVDEVVMISLLLSMIDSIVLYCDGYIPYEIVGRSRVML</sequence>
<name>A0A158RD60_THECL</name>
<evidence type="ECO:0000256" key="1">
    <source>
        <dbReference type="ARBA" id="ARBA00022896"/>
    </source>
</evidence>
<evidence type="ECO:0000313" key="3">
    <source>
        <dbReference type="Proteomes" id="UP000276776"/>
    </source>
</evidence>
<dbReference type="GO" id="GO:0071456">
    <property type="term" value="P:cellular response to hypoxia"/>
    <property type="evidence" value="ECO:0007669"/>
    <property type="project" value="TreeGrafter"/>
</dbReference>
<dbReference type="STRING" id="103827.A0A158RD60"/>
<reference evidence="4" key="1">
    <citation type="submission" date="2016-04" db="UniProtKB">
        <authorList>
            <consortium name="WormBaseParasite"/>
        </authorList>
    </citation>
    <scope>IDENTIFICATION</scope>
</reference>
<dbReference type="AlphaFoldDB" id="A0A158RD60"/>
<proteinExistence type="predicted"/>
<dbReference type="GO" id="GO:0031543">
    <property type="term" value="F:peptidyl-proline dioxygenase activity"/>
    <property type="evidence" value="ECO:0007669"/>
    <property type="project" value="TreeGrafter"/>
</dbReference>
<keyword evidence="3" id="KW-1185">Reference proteome</keyword>
<dbReference type="GO" id="GO:0031418">
    <property type="term" value="F:L-ascorbic acid binding"/>
    <property type="evidence" value="ECO:0007669"/>
    <property type="project" value="UniProtKB-KW"/>
</dbReference>
<keyword evidence="1" id="KW-0847">Vitamin C</keyword>
<dbReference type="Proteomes" id="UP000276776">
    <property type="component" value="Unassembled WGS sequence"/>
</dbReference>
<dbReference type="EMBL" id="UYYF01005026">
    <property type="protein sequence ID" value="VDN07925.1"/>
    <property type="molecule type" value="Genomic_DNA"/>
</dbReference>
<dbReference type="PANTHER" id="PTHR12907:SF26">
    <property type="entry name" value="HIF PROLYL HYDROXYLASE, ISOFORM C"/>
    <property type="match status" value="1"/>
</dbReference>
<organism evidence="4">
    <name type="scientific">Thelazia callipaeda</name>
    <name type="common">Oriental eyeworm</name>
    <name type="synonym">Parasitic nematode</name>
    <dbReference type="NCBI Taxonomy" id="103827"/>
    <lineage>
        <taxon>Eukaryota</taxon>
        <taxon>Metazoa</taxon>
        <taxon>Ecdysozoa</taxon>
        <taxon>Nematoda</taxon>
        <taxon>Chromadorea</taxon>
        <taxon>Rhabditida</taxon>
        <taxon>Spirurina</taxon>
        <taxon>Spiruromorpha</taxon>
        <taxon>Thelazioidea</taxon>
        <taxon>Thelaziidae</taxon>
        <taxon>Thelazia</taxon>
    </lineage>
</organism>
<protein>
    <submittedName>
        <fullName evidence="4">DUF2326 domain-containing protein</fullName>
    </submittedName>
</protein>
<reference evidence="2 3" key="2">
    <citation type="submission" date="2018-11" db="EMBL/GenBank/DDBJ databases">
        <authorList>
            <consortium name="Pathogen Informatics"/>
        </authorList>
    </citation>
    <scope>NUCLEOTIDE SEQUENCE [LARGE SCALE GENOMIC DNA]</scope>
</reference>
<evidence type="ECO:0000313" key="2">
    <source>
        <dbReference type="EMBL" id="VDN07925.1"/>
    </source>
</evidence>
<accession>A0A158RD60</accession>
<dbReference type="GO" id="GO:0008198">
    <property type="term" value="F:ferrous iron binding"/>
    <property type="evidence" value="ECO:0007669"/>
    <property type="project" value="TreeGrafter"/>
</dbReference>
<gene>
    <name evidence="2" type="ORF">TCLT_LOCUS10243</name>
</gene>
<dbReference type="Gene3D" id="2.60.120.620">
    <property type="entry name" value="q2cbj1_9rhob like domain"/>
    <property type="match status" value="1"/>
</dbReference>
<dbReference type="WBParaSite" id="TCLT_0001025401-mRNA-1">
    <property type="protein sequence ID" value="TCLT_0001025401-mRNA-1"/>
    <property type="gene ID" value="TCLT_0001025401"/>
</dbReference>
<dbReference type="PANTHER" id="PTHR12907">
    <property type="entry name" value="EGL NINE HOMOLOG-RELATED"/>
    <property type="match status" value="1"/>
</dbReference>
<dbReference type="InterPro" id="IPR051559">
    <property type="entry name" value="HIF_prolyl_hydroxylases"/>
</dbReference>
<evidence type="ECO:0000313" key="4">
    <source>
        <dbReference type="WBParaSite" id="TCLT_0001025401-mRNA-1"/>
    </source>
</evidence>